<evidence type="ECO:0000313" key="2">
    <source>
        <dbReference type="Proteomes" id="UP000326354"/>
    </source>
</evidence>
<accession>A0A5S9III0</accession>
<proteinExistence type="predicted"/>
<dbReference type="EMBL" id="AP019860">
    <property type="protein sequence ID" value="BBM82197.1"/>
    <property type="molecule type" value="Genomic_DNA"/>
</dbReference>
<organism evidence="1 2">
    <name type="scientific">Uabimicrobium amorphum</name>
    <dbReference type="NCBI Taxonomy" id="2596890"/>
    <lineage>
        <taxon>Bacteria</taxon>
        <taxon>Pseudomonadati</taxon>
        <taxon>Planctomycetota</taxon>
        <taxon>Candidatus Uabimicrobiia</taxon>
        <taxon>Candidatus Uabimicrobiales</taxon>
        <taxon>Candidatus Uabimicrobiaceae</taxon>
        <taxon>Candidatus Uabimicrobium</taxon>
    </lineage>
</organism>
<dbReference type="RefSeq" id="WP_151966449.1">
    <property type="nucleotide sequence ID" value="NZ_AP019860.1"/>
</dbReference>
<dbReference type="PANTHER" id="PTHR12319">
    <property type="entry name" value="CYSTATIN-RELATED"/>
    <property type="match status" value="1"/>
</dbReference>
<dbReference type="Proteomes" id="UP000326354">
    <property type="component" value="Chromosome"/>
</dbReference>
<dbReference type="KEGG" id="uam:UABAM_00540"/>
<dbReference type="Gene3D" id="3.10.450.10">
    <property type="match status" value="1"/>
</dbReference>
<dbReference type="SUPFAM" id="SSF54403">
    <property type="entry name" value="Cystatin/monellin"/>
    <property type="match status" value="2"/>
</dbReference>
<reference evidence="1 2" key="1">
    <citation type="submission" date="2019-08" db="EMBL/GenBank/DDBJ databases">
        <title>Complete genome sequence of Candidatus Uab amorphum.</title>
        <authorList>
            <person name="Shiratori T."/>
            <person name="Suzuki S."/>
            <person name="Kakizawa Y."/>
            <person name="Ishida K."/>
        </authorList>
    </citation>
    <scope>NUCLEOTIDE SEQUENCE [LARGE SCALE GENOMIC DNA]</scope>
    <source>
        <strain evidence="1 2">SRT547</strain>
    </source>
</reference>
<protein>
    <submittedName>
        <fullName evidence="1">Uncharacterized protein</fullName>
    </submittedName>
</protein>
<dbReference type="InterPro" id="IPR053128">
    <property type="entry name" value="Cystatin-like"/>
</dbReference>
<keyword evidence="2" id="KW-1185">Reference proteome</keyword>
<sequence length="317" mass="35316">MKKFCIFVLCLSCIAADEKDILGGYTQVAVNDAYVADVIPTVCDLFCKTHEGYVFVKAQKAGYQIVAGTNYYFALQFRHNKEKVIVKLYAHKTLDGKTSIVKIISIDKSVLGGYEALSKDSSEAKNIIATVTSKLEKHGYFVESTHAIGKQIVAGTVYCMEMQLSYHSLKLPYKVYAYKKLNGDVSITKIEGHVSDMDSLGKIMKNSCIKARETAMSSGKMQYIEIACSKNTCKVNTSKVMYIVSHITKIKPEEILVVYSFDEKGNVLLVGGKLEDGSYSPTRTHEKAHVVFIGKKQRCLFSVDPKGKKIQYKIESN</sequence>
<dbReference type="InterPro" id="IPR046350">
    <property type="entry name" value="Cystatin_sf"/>
</dbReference>
<evidence type="ECO:0000313" key="1">
    <source>
        <dbReference type="EMBL" id="BBM82197.1"/>
    </source>
</evidence>
<name>A0A5S9III0_UABAM</name>
<gene>
    <name evidence="1" type="ORF">UABAM_00540</name>
</gene>
<dbReference type="PANTHER" id="PTHR12319:SF2">
    <property type="entry name" value="CYSTATIN-LIKE PROTEIN-RELATED"/>
    <property type="match status" value="1"/>
</dbReference>
<dbReference type="AlphaFoldDB" id="A0A5S9III0"/>